<name>B3PN17_META1</name>
<protein>
    <submittedName>
        <fullName evidence="2">Hypothetical membrane protein</fullName>
    </submittedName>
</protein>
<organism evidence="2 3">
    <name type="scientific">Metamycoplasma arthritidis (strain 158L3-1)</name>
    <name type="common">Mycoplasma arthritidis</name>
    <dbReference type="NCBI Taxonomy" id="243272"/>
    <lineage>
        <taxon>Bacteria</taxon>
        <taxon>Bacillati</taxon>
        <taxon>Mycoplasmatota</taxon>
        <taxon>Mycoplasmoidales</taxon>
        <taxon>Metamycoplasmataceae</taxon>
        <taxon>Metamycoplasma</taxon>
    </lineage>
</organism>
<gene>
    <name evidence="2" type="ordered locus">MARTH_orf639</name>
</gene>
<keyword evidence="1" id="KW-0812">Transmembrane</keyword>
<dbReference type="AlphaFoldDB" id="B3PN17"/>
<evidence type="ECO:0000256" key="1">
    <source>
        <dbReference type="SAM" id="Phobius"/>
    </source>
</evidence>
<evidence type="ECO:0000313" key="3">
    <source>
        <dbReference type="Proteomes" id="UP000008812"/>
    </source>
</evidence>
<dbReference type="EMBL" id="CP001047">
    <property type="protein sequence ID" value="ACF07419.1"/>
    <property type="molecule type" value="Genomic_DNA"/>
</dbReference>
<sequence>MEAAAKALNTPATWFSAKAPEYYGDKLFNKNLNSGTIFSASFAIISLILMIVAALVLLIGFIRMLVNVTSLKDDGINRKKLGGKIFARALIVFFVLGALGVIFPLVTFFLAK</sequence>
<keyword evidence="3" id="KW-1185">Reference proteome</keyword>
<dbReference type="STRING" id="243272.MARTH_orf639"/>
<reference evidence="2 3" key="1">
    <citation type="journal article" date="2008" name="Infect. Immun.">
        <title>Genome of Mycoplasma arthritidis.</title>
        <authorList>
            <person name="Dybvig K."/>
            <person name="Zuhua C."/>
            <person name="Lao P."/>
            <person name="Jordan D.S."/>
            <person name="French C.T."/>
            <person name="Tu A.H."/>
            <person name="Loraine A.E."/>
        </authorList>
    </citation>
    <scope>NUCLEOTIDE SEQUENCE [LARGE SCALE GENOMIC DNA]</scope>
    <source>
        <strain evidence="2 3">158L3-1</strain>
    </source>
</reference>
<accession>B3PN17</accession>
<feature type="transmembrane region" description="Helical" evidence="1">
    <location>
        <begin position="37"/>
        <end position="65"/>
    </location>
</feature>
<feature type="transmembrane region" description="Helical" evidence="1">
    <location>
        <begin position="85"/>
        <end position="111"/>
    </location>
</feature>
<dbReference type="RefSeq" id="WP_012498376.1">
    <property type="nucleotide sequence ID" value="NC_011025.1"/>
</dbReference>
<keyword evidence="1" id="KW-1133">Transmembrane helix</keyword>
<keyword evidence="1" id="KW-0472">Membrane</keyword>
<proteinExistence type="predicted"/>
<evidence type="ECO:0000313" key="2">
    <source>
        <dbReference type="EMBL" id="ACF07419.1"/>
    </source>
</evidence>
<dbReference type="Proteomes" id="UP000008812">
    <property type="component" value="Chromosome"/>
</dbReference>
<dbReference type="HOGENOM" id="CLU_2143055_0_0_14"/>
<dbReference type="KEGG" id="mat:MARTH_orf639"/>